<organism evidence="12 13">
    <name type="scientific">Buddleja alternifolia</name>
    <dbReference type="NCBI Taxonomy" id="168488"/>
    <lineage>
        <taxon>Eukaryota</taxon>
        <taxon>Viridiplantae</taxon>
        <taxon>Streptophyta</taxon>
        <taxon>Embryophyta</taxon>
        <taxon>Tracheophyta</taxon>
        <taxon>Spermatophyta</taxon>
        <taxon>Magnoliopsida</taxon>
        <taxon>eudicotyledons</taxon>
        <taxon>Gunneridae</taxon>
        <taxon>Pentapetalae</taxon>
        <taxon>asterids</taxon>
        <taxon>lamiids</taxon>
        <taxon>Lamiales</taxon>
        <taxon>Scrophulariaceae</taxon>
        <taxon>Buddlejeae</taxon>
        <taxon>Buddleja</taxon>
    </lineage>
</organism>
<evidence type="ECO:0000313" key="12">
    <source>
        <dbReference type="EMBL" id="KAG8369025.1"/>
    </source>
</evidence>
<name>A0AAV6WPV0_9LAMI</name>
<dbReference type="Pfam" id="PF07983">
    <property type="entry name" value="X8"/>
    <property type="match status" value="1"/>
</dbReference>
<dbReference type="FunFam" id="1.20.58.1040:FF:000001">
    <property type="entry name" value="Glucan endo-1,3-beta-glucosidase 4"/>
    <property type="match status" value="1"/>
</dbReference>
<comment type="subcellular location">
    <subcellularLocation>
        <location evidence="1">Cell membrane</location>
        <topology evidence="1">Lipid-anchor</topology>
        <topology evidence="1">GPI-anchor</topology>
    </subcellularLocation>
</comment>
<feature type="signal peptide" evidence="10">
    <location>
        <begin position="1"/>
        <end position="25"/>
    </location>
</feature>
<evidence type="ECO:0000256" key="8">
    <source>
        <dbReference type="ARBA" id="ARBA00023288"/>
    </source>
</evidence>
<evidence type="ECO:0000256" key="1">
    <source>
        <dbReference type="ARBA" id="ARBA00004609"/>
    </source>
</evidence>
<evidence type="ECO:0000259" key="11">
    <source>
        <dbReference type="SMART" id="SM00768"/>
    </source>
</evidence>
<feature type="compositionally biased region" description="Pro residues" evidence="9">
    <location>
        <begin position="79"/>
        <end position="91"/>
    </location>
</feature>
<dbReference type="InterPro" id="IPR044788">
    <property type="entry name" value="X8_dom_prot"/>
</dbReference>
<dbReference type="GO" id="GO:0009506">
    <property type="term" value="C:plasmodesma"/>
    <property type="evidence" value="ECO:0007669"/>
    <property type="project" value="UniProtKB-ARBA"/>
</dbReference>
<evidence type="ECO:0000256" key="2">
    <source>
        <dbReference type="ARBA" id="ARBA00022475"/>
    </source>
</evidence>
<feature type="chain" id="PRO_5043865704" description="X8 domain-containing protein" evidence="10">
    <location>
        <begin position="26"/>
        <end position="317"/>
    </location>
</feature>
<feature type="compositionally biased region" description="Low complexity" evidence="9">
    <location>
        <begin position="92"/>
        <end position="108"/>
    </location>
</feature>
<comment type="caution">
    <text evidence="12">The sequence shown here is derived from an EMBL/GenBank/DDBJ whole genome shotgun (WGS) entry which is preliminary data.</text>
</comment>
<evidence type="ECO:0000256" key="4">
    <source>
        <dbReference type="ARBA" id="ARBA00022729"/>
    </source>
</evidence>
<keyword evidence="7" id="KW-0325">Glycoprotein</keyword>
<evidence type="ECO:0000313" key="13">
    <source>
        <dbReference type="Proteomes" id="UP000826271"/>
    </source>
</evidence>
<proteinExistence type="predicted"/>
<keyword evidence="3" id="KW-0336">GPI-anchor</keyword>
<keyword evidence="2" id="KW-1003">Cell membrane</keyword>
<evidence type="ECO:0000256" key="5">
    <source>
        <dbReference type="ARBA" id="ARBA00023136"/>
    </source>
</evidence>
<feature type="region of interest" description="Disordered" evidence="9">
    <location>
        <begin position="78"/>
        <end position="121"/>
    </location>
</feature>
<dbReference type="GO" id="GO:0005886">
    <property type="term" value="C:plasma membrane"/>
    <property type="evidence" value="ECO:0007669"/>
    <property type="project" value="UniProtKB-SubCell"/>
</dbReference>
<gene>
    <name evidence="12" type="ORF">BUALT_Bualt15G0107300</name>
</gene>
<feature type="domain" description="X8" evidence="11">
    <location>
        <begin position="146"/>
        <end position="230"/>
    </location>
</feature>
<dbReference type="EMBL" id="WHWC01000015">
    <property type="protein sequence ID" value="KAG8369025.1"/>
    <property type="molecule type" value="Genomic_DNA"/>
</dbReference>
<evidence type="ECO:0000256" key="10">
    <source>
        <dbReference type="SAM" id="SignalP"/>
    </source>
</evidence>
<dbReference type="Proteomes" id="UP000826271">
    <property type="component" value="Unassembled WGS sequence"/>
</dbReference>
<feature type="region of interest" description="Disordered" evidence="9">
    <location>
        <begin position="232"/>
        <end position="286"/>
    </location>
</feature>
<evidence type="ECO:0000256" key="3">
    <source>
        <dbReference type="ARBA" id="ARBA00022622"/>
    </source>
</evidence>
<dbReference type="GO" id="GO:0098552">
    <property type="term" value="C:side of membrane"/>
    <property type="evidence" value="ECO:0007669"/>
    <property type="project" value="UniProtKB-KW"/>
</dbReference>
<reference evidence="12" key="1">
    <citation type="submission" date="2019-10" db="EMBL/GenBank/DDBJ databases">
        <authorList>
            <person name="Zhang R."/>
            <person name="Pan Y."/>
            <person name="Wang J."/>
            <person name="Ma R."/>
            <person name="Yu S."/>
        </authorList>
    </citation>
    <scope>NUCLEOTIDE SEQUENCE</scope>
    <source>
        <strain evidence="12">LA-IB0</strain>
        <tissue evidence="12">Leaf</tissue>
    </source>
</reference>
<dbReference type="AlphaFoldDB" id="A0AAV6WPV0"/>
<keyword evidence="6" id="KW-1015">Disulfide bond</keyword>
<accession>A0AAV6WPV0</accession>
<keyword evidence="8" id="KW-0449">Lipoprotein</keyword>
<dbReference type="InterPro" id="IPR012946">
    <property type="entry name" value="X8"/>
</dbReference>
<evidence type="ECO:0000256" key="7">
    <source>
        <dbReference type="ARBA" id="ARBA00023180"/>
    </source>
</evidence>
<dbReference type="PANTHER" id="PTHR31044">
    <property type="entry name" value="BETA-1,3 GLUCANASE"/>
    <property type="match status" value="1"/>
</dbReference>
<evidence type="ECO:0000256" key="6">
    <source>
        <dbReference type="ARBA" id="ARBA00023157"/>
    </source>
</evidence>
<keyword evidence="4 10" id="KW-0732">Signal</keyword>
<dbReference type="PANTHER" id="PTHR31044:SF120">
    <property type="entry name" value="CARBOHYDRATE-BINDING X8 DOMAIN SUPERFAMILY PROTEIN"/>
    <property type="match status" value="1"/>
</dbReference>
<dbReference type="SMART" id="SM00768">
    <property type="entry name" value="X8"/>
    <property type="match status" value="1"/>
</dbReference>
<evidence type="ECO:0000256" key="9">
    <source>
        <dbReference type="SAM" id="MobiDB-lite"/>
    </source>
</evidence>
<sequence>MDTTTTPPNSLFLFLVSIFIVCSTGTFSSHVKNLKQRELPKEVVIKTIEHDSFPMTNYPTTSTLPPDTPNPQIITVPSTSPPTPTTLPPTTPLTNPTNPVTTPTTNTPQGPPLTNPATPTGGVPVTTPVMPPPATPTNTPTGQGQSWCVAKSGAPEASLQAALDYSCGIGRVDCSAIQQGASCYNPNTLQNHASYAFNTYYQRNPVQTSCDFGGSATVTNVNPSSGSCIFSTSSSSTSPTTTNPTTSSSSGATPIGSGTPSMLNGSNPDLGGATTGYGDGPTSANGSSFSMSSSLQPFISCVIVIASFITREFVLGT</sequence>
<keyword evidence="5" id="KW-0472">Membrane</keyword>
<keyword evidence="13" id="KW-1185">Reference proteome</keyword>
<dbReference type="Gene3D" id="1.20.58.1040">
    <property type="match status" value="1"/>
</dbReference>
<protein>
    <recommendedName>
        <fullName evidence="11">X8 domain-containing protein</fullName>
    </recommendedName>
</protein>
<feature type="compositionally biased region" description="Low complexity" evidence="9">
    <location>
        <begin position="232"/>
        <end position="261"/>
    </location>
</feature>